<evidence type="ECO:0000259" key="3">
    <source>
        <dbReference type="Pfam" id="PF18721"/>
    </source>
</evidence>
<dbReference type="InterPro" id="IPR040898">
    <property type="entry name" value="CxC6"/>
</dbReference>
<keyword evidence="1" id="KW-1133">Transmembrane helix</keyword>
<feature type="domain" description="CxC5 like cysteine cluster associated with KDZ" evidence="2">
    <location>
        <begin position="4"/>
        <end position="120"/>
    </location>
</feature>
<feature type="domain" description="CxC6 like cysteine cluster associated with KDZ" evidence="3">
    <location>
        <begin position="224"/>
        <end position="288"/>
    </location>
</feature>
<organism evidence="4 5">
    <name type="scientific">Serendipita vermifera MAFF 305830</name>
    <dbReference type="NCBI Taxonomy" id="933852"/>
    <lineage>
        <taxon>Eukaryota</taxon>
        <taxon>Fungi</taxon>
        <taxon>Dikarya</taxon>
        <taxon>Basidiomycota</taxon>
        <taxon>Agaricomycotina</taxon>
        <taxon>Agaricomycetes</taxon>
        <taxon>Sebacinales</taxon>
        <taxon>Serendipitaceae</taxon>
        <taxon>Serendipita</taxon>
    </lineage>
</organism>
<dbReference type="AlphaFoldDB" id="A0A0C3AGU8"/>
<feature type="transmembrane region" description="Helical" evidence="1">
    <location>
        <begin position="81"/>
        <end position="101"/>
    </location>
</feature>
<evidence type="ECO:0000313" key="4">
    <source>
        <dbReference type="EMBL" id="KIM23885.1"/>
    </source>
</evidence>
<dbReference type="OrthoDB" id="2639189at2759"/>
<dbReference type="HOGENOM" id="CLU_004966_4_0_1"/>
<evidence type="ECO:0000256" key="1">
    <source>
        <dbReference type="SAM" id="Phobius"/>
    </source>
</evidence>
<dbReference type="Proteomes" id="UP000054097">
    <property type="component" value="Unassembled WGS sequence"/>
</dbReference>
<evidence type="ECO:0008006" key="6">
    <source>
        <dbReference type="Google" id="ProtNLM"/>
    </source>
</evidence>
<keyword evidence="5" id="KW-1185">Reference proteome</keyword>
<name>A0A0C3AGU8_SERVB</name>
<keyword evidence="1" id="KW-0812">Transmembrane</keyword>
<dbReference type="STRING" id="933852.A0A0C3AGU8"/>
<dbReference type="Pfam" id="PF18721">
    <property type="entry name" value="CxC6"/>
    <property type="match status" value="1"/>
</dbReference>
<dbReference type="Pfam" id="PF18718">
    <property type="entry name" value="CxC5"/>
    <property type="match status" value="1"/>
</dbReference>
<reference evidence="4 5" key="1">
    <citation type="submission" date="2014-04" db="EMBL/GenBank/DDBJ databases">
        <authorList>
            <consortium name="DOE Joint Genome Institute"/>
            <person name="Kuo A."/>
            <person name="Zuccaro A."/>
            <person name="Kohler A."/>
            <person name="Nagy L.G."/>
            <person name="Floudas D."/>
            <person name="Copeland A."/>
            <person name="Barry K.W."/>
            <person name="Cichocki N."/>
            <person name="Veneault-Fourrey C."/>
            <person name="LaButti K."/>
            <person name="Lindquist E.A."/>
            <person name="Lipzen A."/>
            <person name="Lundell T."/>
            <person name="Morin E."/>
            <person name="Murat C."/>
            <person name="Sun H."/>
            <person name="Tunlid A."/>
            <person name="Henrissat B."/>
            <person name="Grigoriev I.V."/>
            <person name="Hibbett D.S."/>
            <person name="Martin F."/>
            <person name="Nordberg H.P."/>
            <person name="Cantor M.N."/>
            <person name="Hua S.X."/>
        </authorList>
    </citation>
    <scope>NUCLEOTIDE SEQUENCE [LARGE SCALE GENOMIC DNA]</scope>
    <source>
        <strain evidence="4 5">MAFF 305830</strain>
    </source>
</reference>
<dbReference type="InterPro" id="IPR041539">
    <property type="entry name" value="CxC5"/>
</dbReference>
<protein>
    <recommendedName>
        <fullName evidence="6">CxC6 like cysteine cluster associated with KDZ domain-containing protein</fullName>
    </recommendedName>
</protein>
<keyword evidence="1" id="KW-0472">Membrane</keyword>
<proteinExistence type="predicted"/>
<accession>A0A0C3AGU8</accession>
<reference evidence="5" key="2">
    <citation type="submission" date="2015-01" db="EMBL/GenBank/DDBJ databases">
        <title>Evolutionary Origins and Diversification of the Mycorrhizal Mutualists.</title>
        <authorList>
            <consortium name="DOE Joint Genome Institute"/>
            <consortium name="Mycorrhizal Genomics Consortium"/>
            <person name="Kohler A."/>
            <person name="Kuo A."/>
            <person name="Nagy L.G."/>
            <person name="Floudas D."/>
            <person name="Copeland A."/>
            <person name="Barry K.W."/>
            <person name="Cichocki N."/>
            <person name="Veneault-Fourrey C."/>
            <person name="LaButti K."/>
            <person name="Lindquist E.A."/>
            <person name="Lipzen A."/>
            <person name="Lundell T."/>
            <person name="Morin E."/>
            <person name="Murat C."/>
            <person name="Riley R."/>
            <person name="Ohm R."/>
            <person name="Sun H."/>
            <person name="Tunlid A."/>
            <person name="Henrissat B."/>
            <person name="Grigoriev I.V."/>
            <person name="Hibbett D.S."/>
            <person name="Martin F."/>
        </authorList>
    </citation>
    <scope>NUCLEOTIDE SEQUENCE [LARGE SCALE GENOMIC DNA]</scope>
    <source>
        <strain evidence="5">MAFF 305830</strain>
    </source>
</reference>
<sequence>MSYQLDNPKTHPVTVFTIHHGPLPGYTSSLYCTGCRTTYKSDYYIQNDKRIYYLDHFNPNERPAFLQSSKHIFMEWRLSSYFASGLAFAWYVTLSRLIMMLKLSLTRVSMSNSARIYNNAHQSIIGAYKHSNWPTTTTLTGPHVSDAFYLRALIEHCIKTGSPLIMSNSGTSQAERLRPLLEERNKLWQGPNRPEWDHCCDGCSIKTYATDPANITNGWIRSMVTDGVTMGHPCCAVPHCENALASHRLRYCPAHSAKENECSLNACSNPAEKGFKTCSNPQCREREERYDERKTAMFQLKRRLLSGYIKDNDTLSFIPEPTSNEIAVGMHHPPAKSSSNTRSQFGRSRTHNEQLCVGSCGIIIGRKTFFASEGIENVLNFWRELFPSRRSKPSFMWFDNNCSVMKVLRSRPEDPLNQMLLPVDVFHFKSKHKESDAFCGNHCNPLLFRHLKTSDNKWTFNSSAAEQTNAWFGKFQAISRELRVDHYNFLLDEVIAMRNQQRLGELEREGKKPFNLGRESLLRV</sequence>
<evidence type="ECO:0000313" key="5">
    <source>
        <dbReference type="Proteomes" id="UP000054097"/>
    </source>
</evidence>
<gene>
    <name evidence="4" type="ORF">M408DRAFT_76750</name>
</gene>
<dbReference type="EMBL" id="KN824330">
    <property type="protein sequence ID" value="KIM23885.1"/>
    <property type="molecule type" value="Genomic_DNA"/>
</dbReference>
<evidence type="ECO:0000259" key="2">
    <source>
        <dbReference type="Pfam" id="PF18718"/>
    </source>
</evidence>